<dbReference type="SUPFAM" id="SSF57756">
    <property type="entry name" value="Retrovirus zinc finger-like domains"/>
    <property type="match status" value="1"/>
</dbReference>
<evidence type="ECO:0000259" key="1">
    <source>
        <dbReference type="Pfam" id="PF13976"/>
    </source>
</evidence>
<gene>
    <name evidence="3" type="ORF">LTRI10_LOCUS39927</name>
</gene>
<dbReference type="PANTHER" id="PTHR47592:SF31">
    <property type="entry name" value="ZINC FINGER, CCHC-TYPE-RELATED"/>
    <property type="match status" value="1"/>
</dbReference>
<evidence type="ECO:0000313" key="4">
    <source>
        <dbReference type="Proteomes" id="UP001497516"/>
    </source>
</evidence>
<reference evidence="3 4" key="1">
    <citation type="submission" date="2024-04" db="EMBL/GenBank/DDBJ databases">
        <authorList>
            <person name="Fracassetti M."/>
        </authorList>
    </citation>
    <scope>NUCLEOTIDE SEQUENCE [LARGE SCALE GENOMIC DNA]</scope>
</reference>
<dbReference type="GO" id="GO:0003676">
    <property type="term" value="F:nucleic acid binding"/>
    <property type="evidence" value="ECO:0007669"/>
    <property type="project" value="InterPro"/>
</dbReference>
<dbReference type="Pfam" id="PF22936">
    <property type="entry name" value="Pol_BBD"/>
    <property type="match status" value="1"/>
</dbReference>
<feature type="domain" description="Retrovirus-related Pol polyprotein from transposon TNT 1-94-like beta-barrel" evidence="2">
    <location>
        <begin position="175"/>
        <end position="255"/>
    </location>
</feature>
<evidence type="ECO:0000313" key="3">
    <source>
        <dbReference type="EMBL" id="CAL1399757.1"/>
    </source>
</evidence>
<evidence type="ECO:0008006" key="5">
    <source>
        <dbReference type="Google" id="ProtNLM"/>
    </source>
</evidence>
<dbReference type="AlphaFoldDB" id="A0AAV2FP97"/>
<dbReference type="InterPro" id="IPR036875">
    <property type="entry name" value="Znf_CCHC_sf"/>
</dbReference>
<dbReference type="InterPro" id="IPR054722">
    <property type="entry name" value="PolX-like_BBD"/>
</dbReference>
<accession>A0AAV2FP97</accession>
<proteinExistence type="predicted"/>
<dbReference type="Proteomes" id="UP001497516">
    <property type="component" value="Chromosome 7"/>
</dbReference>
<organism evidence="3 4">
    <name type="scientific">Linum trigynum</name>
    <dbReference type="NCBI Taxonomy" id="586398"/>
    <lineage>
        <taxon>Eukaryota</taxon>
        <taxon>Viridiplantae</taxon>
        <taxon>Streptophyta</taxon>
        <taxon>Embryophyta</taxon>
        <taxon>Tracheophyta</taxon>
        <taxon>Spermatophyta</taxon>
        <taxon>Magnoliopsida</taxon>
        <taxon>eudicotyledons</taxon>
        <taxon>Gunneridae</taxon>
        <taxon>Pentapetalae</taxon>
        <taxon>rosids</taxon>
        <taxon>fabids</taxon>
        <taxon>Malpighiales</taxon>
        <taxon>Linaceae</taxon>
        <taxon>Linum</taxon>
    </lineage>
</organism>
<keyword evidence="4" id="KW-1185">Reference proteome</keyword>
<feature type="domain" description="GAG-pre-integrase" evidence="1">
    <location>
        <begin position="281"/>
        <end position="329"/>
    </location>
</feature>
<dbReference type="InterPro" id="IPR025724">
    <property type="entry name" value="GAG-pre-integrase_dom"/>
</dbReference>
<sequence length="389" mass="43722">MKYNEETSLADHLNEIQGIVDQLSGMGIKMEDEVIALLVLASLPESWETLKISLTNSAKDRIVSMEAVKSGVLNEEMRRRSQGASSSQPDVLAVASWSRGRSESSRGKANKFANVYCHHCREKGHIRKFCPKLRKERRKDKIDDSSDDDCANSVEEFNVVCEEEMVNLRAQETSWVVDSGATIHVTSKRAFFSSYTPGDFGVVRRGNGNLSKVIGKGEVCLETMNGTKLLLKDVRHVPEMRLNLISVDKLDEEGYCNTFHNVQWKLTRGSLVLAKGKKLSKLYVTEAKISPEVVNLAEKGDTIKLWHKQLGHWSEKSMVKLAQTKLISSRDALFIEDETIKNVVEIPCSDTSLSSLGLVTLTPVPREVGGKYNMISWRLLNQMLSWRFN</sequence>
<name>A0AAV2FP97_9ROSI</name>
<dbReference type="Pfam" id="PF14223">
    <property type="entry name" value="Retrotran_gag_2"/>
    <property type="match status" value="1"/>
</dbReference>
<dbReference type="PANTHER" id="PTHR47592">
    <property type="entry name" value="PBF68 PROTEIN"/>
    <property type="match status" value="1"/>
</dbReference>
<evidence type="ECO:0000259" key="2">
    <source>
        <dbReference type="Pfam" id="PF22936"/>
    </source>
</evidence>
<protein>
    <recommendedName>
        <fullName evidence="5">CCHC-type domain-containing protein</fullName>
    </recommendedName>
</protein>
<dbReference type="EMBL" id="OZ034820">
    <property type="protein sequence ID" value="CAL1399757.1"/>
    <property type="molecule type" value="Genomic_DNA"/>
</dbReference>
<dbReference type="GO" id="GO:0008270">
    <property type="term" value="F:zinc ion binding"/>
    <property type="evidence" value="ECO:0007669"/>
    <property type="project" value="InterPro"/>
</dbReference>
<dbReference type="Pfam" id="PF13976">
    <property type="entry name" value="gag_pre-integrs"/>
    <property type="match status" value="1"/>
</dbReference>
<dbReference type="Gene3D" id="4.10.60.10">
    <property type="entry name" value="Zinc finger, CCHC-type"/>
    <property type="match status" value="1"/>
</dbReference>